<dbReference type="NCBIfam" id="TIGR03357">
    <property type="entry name" value="VI_zyme"/>
    <property type="match status" value="1"/>
</dbReference>
<sequence>MRDHYFMDVIAGGEARHRGLADSIQEHLGLLLNNRKGMTAHIPDFGLPDIHYVYYSLPQSLEHLGREIKRTVEKYEPRLARVEVTLRGTSETTFRATFQITGEVHEDGRVSKLTFQTNVMRDGSAETSVVNPYEH</sequence>
<dbReference type="PANTHER" id="PTHR38595">
    <property type="entry name" value="CYTOPLASMIC PROTEIN-RELATED"/>
    <property type="match status" value="1"/>
</dbReference>
<dbReference type="RefSeq" id="WP_207858878.1">
    <property type="nucleotide sequence ID" value="NZ_JAFREP010000008.1"/>
</dbReference>
<dbReference type="Pfam" id="PF04965">
    <property type="entry name" value="GPW_gp25"/>
    <property type="match status" value="1"/>
</dbReference>
<dbReference type="InterPro" id="IPR053176">
    <property type="entry name" value="T6SS_TssE1-like"/>
</dbReference>
<evidence type="ECO:0000313" key="2">
    <source>
        <dbReference type="EMBL" id="MBO1319058.1"/>
    </source>
</evidence>
<proteinExistence type="predicted"/>
<keyword evidence="3" id="KW-1185">Reference proteome</keyword>
<dbReference type="InterPro" id="IPR017737">
    <property type="entry name" value="TssE1-like"/>
</dbReference>
<dbReference type="Proteomes" id="UP000664417">
    <property type="component" value="Unassembled WGS sequence"/>
</dbReference>
<comment type="caution">
    <text evidence="2">The sequence shown here is derived from an EMBL/GenBank/DDBJ whole genome shotgun (WGS) entry which is preliminary data.</text>
</comment>
<evidence type="ECO:0000313" key="3">
    <source>
        <dbReference type="Proteomes" id="UP000664417"/>
    </source>
</evidence>
<dbReference type="PANTHER" id="PTHR38595:SF2">
    <property type="entry name" value="TYPE VI SECRETION SYSTEM BASEPLATE SUBUNIT TSSE"/>
    <property type="match status" value="1"/>
</dbReference>
<dbReference type="SUPFAM" id="SSF160719">
    <property type="entry name" value="gpW/gp25-like"/>
    <property type="match status" value="1"/>
</dbReference>
<dbReference type="EMBL" id="JAFREP010000008">
    <property type="protein sequence ID" value="MBO1319058.1"/>
    <property type="molecule type" value="Genomic_DNA"/>
</dbReference>
<feature type="domain" description="IraD/Gp25-like" evidence="1">
    <location>
        <begin position="20"/>
        <end position="106"/>
    </location>
</feature>
<protein>
    <submittedName>
        <fullName evidence="2">Type VI secretion system baseplate subunit TssE</fullName>
    </submittedName>
</protein>
<dbReference type="InterPro" id="IPR007048">
    <property type="entry name" value="IraD/Gp25-like"/>
</dbReference>
<name>A0A8J7QIU1_9BACT</name>
<accession>A0A8J7QIU1</accession>
<dbReference type="Gene3D" id="3.10.450.40">
    <property type="match status" value="1"/>
</dbReference>
<reference evidence="2" key="1">
    <citation type="submission" date="2021-03" db="EMBL/GenBank/DDBJ databases">
        <authorList>
            <person name="Wang G."/>
        </authorList>
    </citation>
    <scope>NUCLEOTIDE SEQUENCE</scope>
    <source>
        <strain evidence="2">KCTC 12899</strain>
    </source>
</reference>
<organism evidence="2 3">
    <name type="scientific">Acanthopleuribacter pedis</name>
    <dbReference type="NCBI Taxonomy" id="442870"/>
    <lineage>
        <taxon>Bacteria</taxon>
        <taxon>Pseudomonadati</taxon>
        <taxon>Acidobacteriota</taxon>
        <taxon>Holophagae</taxon>
        <taxon>Acanthopleuribacterales</taxon>
        <taxon>Acanthopleuribacteraceae</taxon>
        <taxon>Acanthopleuribacter</taxon>
    </lineage>
</organism>
<dbReference type="AlphaFoldDB" id="A0A8J7QIU1"/>
<evidence type="ECO:0000259" key="1">
    <source>
        <dbReference type="Pfam" id="PF04965"/>
    </source>
</evidence>
<gene>
    <name evidence="2" type="primary">tssE</name>
    <name evidence="2" type="ORF">J3U88_11365</name>
</gene>